<evidence type="ECO:0000256" key="1">
    <source>
        <dbReference type="PIRSR" id="PIRSR601310-1"/>
    </source>
</evidence>
<organism evidence="4 5">
    <name type="scientific">Candidatus Nomurabacteria bacterium RIFCSPLOWO2_01_FULL_42_17</name>
    <dbReference type="NCBI Taxonomy" id="1801780"/>
    <lineage>
        <taxon>Bacteria</taxon>
        <taxon>Candidatus Nomuraibacteriota</taxon>
    </lineage>
</organism>
<dbReference type="InterPro" id="IPR011146">
    <property type="entry name" value="HIT-like"/>
</dbReference>
<dbReference type="GO" id="GO:0009117">
    <property type="term" value="P:nucleotide metabolic process"/>
    <property type="evidence" value="ECO:0007669"/>
    <property type="project" value="TreeGrafter"/>
</dbReference>
<comment type="caution">
    <text evidence="4">The sequence shown here is derived from an EMBL/GenBank/DDBJ whole genome shotgun (WGS) entry which is preliminary data.</text>
</comment>
<dbReference type="InterPro" id="IPR001310">
    <property type="entry name" value="Histidine_triad_HIT"/>
</dbReference>
<dbReference type="STRING" id="1801780.A2917_03385"/>
<evidence type="ECO:0000256" key="2">
    <source>
        <dbReference type="PROSITE-ProRule" id="PRU00464"/>
    </source>
</evidence>
<dbReference type="Gene3D" id="3.30.428.10">
    <property type="entry name" value="HIT-like"/>
    <property type="match status" value="1"/>
</dbReference>
<dbReference type="GO" id="GO:0003824">
    <property type="term" value="F:catalytic activity"/>
    <property type="evidence" value="ECO:0007669"/>
    <property type="project" value="InterPro"/>
</dbReference>
<dbReference type="PANTHER" id="PTHR46648:SF1">
    <property type="entry name" value="ADENOSINE 5'-MONOPHOSPHORAMIDASE HNT1"/>
    <property type="match status" value="1"/>
</dbReference>
<name>A0A1F6XNJ8_9BACT</name>
<reference evidence="4 5" key="1">
    <citation type="journal article" date="2016" name="Nat. Commun.">
        <title>Thousands of microbial genomes shed light on interconnected biogeochemical processes in an aquifer system.</title>
        <authorList>
            <person name="Anantharaman K."/>
            <person name="Brown C.T."/>
            <person name="Hug L.A."/>
            <person name="Sharon I."/>
            <person name="Castelle C.J."/>
            <person name="Probst A.J."/>
            <person name="Thomas B.C."/>
            <person name="Singh A."/>
            <person name="Wilkins M.J."/>
            <person name="Karaoz U."/>
            <person name="Brodie E.L."/>
            <person name="Williams K.H."/>
            <person name="Hubbard S.S."/>
            <person name="Banfield J.F."/>
        </authorList>
    </citation>
    <scope>NUCLEOTIDE SEQUENCE [LARGE SCALE GENOMIC DNA]</scope>
</reference>
<accession>A0A1F6XNJ8</accession>
<feature type="active site" description="Tele-AMP-histidine intermediate" evidence="1">
    <location>
        <position position="92"/>
    </location>
</feature>
<dbReference type="InterPro" id="IPR036265">
    <property type="entry name" value="HIT-like_sf"/>
</dbReference>
<sequence>MNDCIFCKIVKKEIPAEIVYEDENFLAFLDIHPKAAGHTQIIPKQHYRWVWDVPNVGEYFEVAKKIALAQKKAFNAEIVRSQIYGEEIPHAHIWVWPEITGNEKDLKGNAQKITQAL</sequence>
<proteinExistence type="predicted"/>
<dbReference type="PANTHER" id="PTHR46648">
    <property type="entry name" value="HIT FAMILY PROTEIN 1"/>
    <property type="match status" value="1"/>
</dbReference>
<dbReference type="Proteomes" id="UP000178104">
    <property type="component" value="Unassembled WGS sequence"/>
</dbReference>
<comment type="caution">
    <text evidence="2">Lacks conserved residue(s) required for the propagation of feature annotation.</text>
</comment>
<dbReference type="AlphaFoldDB" id="A0A1F6XNJ8"/>
<evidence type="ECO:0000313" key="4">
    <source>
        <dbReference type="EMBL" id="OGI95568.1"/>
    </source>
</evidence>
<dbReference type="PROSITE" id="PS51084">
    <property type="entry name" value="HIT_2"/>
    <property type="match status" value="1"/>
</dbReference>
<dbReference type="Pfam" id="PF01230">
    <property type="entry name" value="HIT"/>
    <property type="match status" value="1"/>
</dbReference>
<dbReference type="EMBL" id="MFVE01000005">
    <property type="protein sequence ID" value="OGI95568.1"/>
    <property type="molecule type" value="Genomic_DNA"/>
</dbReference>
<protein>
    <recommendedName>
        <fullName evidence="3">HIT domain-containing protein</fullName>
    </recommendedName>
</protein>
<evidence type="ECO:0000259" key="3">
    <source>
        <dbReference type="PROSITE" id="PS51084"/>
    </source>
</evidence>
<evidence type="ECO:0000313" key="5">
    <source>
        <dbReference type="Proteomes" id="UP000178104"/>
    </source>
</evidence>
<gene>
    <name evidence="4" type="ORF">A2917_03385</name>
</gene>
<dbReference type="PRINTS" id="PR00332">
    <property type="entry name" value="HISTRIAD"/>
</dbReference>
<feature type="domain" description="HIT" evidence="3">
    <location>
        <begin position="5"/>
        <end position="105"/>
    </location>
</feature>
<dbReference type="SUPFAM" id="SSF54197">
    <property type="entry name" value="HIT-like"/>
    <property type="match status" value="1"/>
</dbReference>